<gene>
    <name evidence="1" type="ORF">PIB30_060360</name>
</gene>
<sequence>MDEKGPQGGEVEEQRIIHVWGLEVETQWWMSGDHQWPAQSNRRGLHLIVASTPQLDPTFLYNFTSLN</sequence>
<name>A0ABU6RLE5_9FABA</name>
<evidence type="ECO:0000313" key="1">
    <source>
        <dbReference type="EMBL" id="MED6124593.1"/>
    </source>
</evidence>
<protein>
    <submittedName>
        <fullName evidence="1">Uncharacterized protein</fullName>
    </submittedName>
</protein>
<comment type="caution">
    <text evidence="1">The sequence shown here is derived from an EMBL/GenBank/DDBJ whole genome shotgun (WGS) entry which is preliminary data.</text>
</comment>
<accession>A0ABU6RLE5</accession>
<dbReference type="EMBL" id="JASCZI010030741">
    <property type="protein sequence ID" value="MED6124593.1"/>
    <property type="molecule type" value="Genomic_DNA"/>
</dbReference>
<evidence type="ECO:0000313" key="2">
    <source>
        <dbReference type="Proteomes" id="UP001341840"/>
    </source>
</evidence>
<organism evidence="1 2">
    <name type="scientific">Stylosanthes scabra</name>
    <dbReference type="NCBI Taxonomy" id="79078"/>
    <lineage>
        <taxon>Eukaryota</taxon>
        <taxon>Viridiplantae</taxon>
        <taxon>Streptophyta</taxon>
        <taxon>Embryophyta</taxon>
        <taxon>Tracheophyta</taxon>
        <taxon>Spermatophyta</taxon>
        <taxon>Magnoliopsida</taxon>
        <taxon>eudicotyledons</taxon>
        <taxon>Gunneridae</taxon>
        <taxon>Pentapetalae</taxon>
        <taxon>rosids</taxon>
        <taxon>fabids</taxon>
        <taxon>Fabales</taxon>
        <taxon>Fabaceae</taxon>
        <taxon>Papilionoideae</taxon>
        <taxon>50 kb inversion clade</taxon>
        <taxon>dalbergioids sensu lato</taxon>
        <taxon>Dalbergieae</taxon>
        <taxon>Pterocarpus clade</taxon>
        <taxon>Stylosanthes</taxon>
    </lineage>
</organism>
<proteinExistence type="predicted"/>
<reference evidence="1 2" key="1">
    <citation type="journal article" date="2023" name="Plants (Basel)">
        <title>Bridging the Gap: Combining Genomics and Transcriptomics Approaches to Understand Stylosanthes scabra, an Orphan Legume from the Brazilian Caatinga.</title>
        <authorList>
            <person name="Ferreira-Neto J.R.C."/>
            <person name="da Silva M.D."/>
            <person name="Binneck E."/>
            <person name="de Melo N.F."/>
            <person name="da Silva R.H."/>
            <person name="de Melo A.L.T.M."/>
            <person name="Pandolfi V."/>
            <person name="Bustamante F.O."/>
            <person name="Brasileiro-Vidal A.C."/>
            <person name="Benko-Iseppon A.M."/>
        </authorList>
    </citation>
    <scope>NUCLEOTIDE SEQUENCE [LARGE SCALE GENOMIC DNA]</scope>
    <source>
        <tissue evidence="1">Leaves</tissue>
    </source>
</reference>
<keyword evidence="2" id="KW-1185">Reference proteome</keyword>
<dbReference type="Proteomes" id="UP001341840">
    <property type="component" value="Unassembled WGS sequence"/>
</dbReference>